<dbReference type="Gene3D" id="3.40.50.720">
    <property type="entry name" value="NAD(P)-binding Rossmann-like Domain"/>
    <property type="match status" value="1"/>
</dbReference>
<proteinExistence type="predicted"/>
<evidence type="ECO:0000313" key="4">
    <source>
        <dbReference type="Proteomes" id="UP001152759"/>
    </source>
</evidence>
<dbReference type="SUPFAM" id="SSF50129">
    <property type="entry name" value="GroES-like"/>
    <property type="match status" value="1"/>
</dbReference>
<dbReference type="Proteomes" id="UP001152759">
    <property type="component" value="Chromosome 5"/>
</dbReference>
<dbReference type="AlphaFoldDB" id="A0A9P0AE52"/>
<dbReference type="Pfam" id="PF13602">
    <property type="entry name" value="ADH_zinc_N_2"/>
    <property type="match status" value="1"/>
</dbReference>
<keyword evidence="1" id="KW-0560">Oxidoreductase</keyword>
<dbReference type="InterPro" id="IPR020843">
    <property type="entry name" value="ER"/>
</dbReference>
<evidence type="ECO:0000313" key="3">
    <source>
        <dbReference type="EMBL" id="CAH0389839.1"/>
    </source>
</evidence>
<accession>A0A9P0AE52</accession>
<dbReference type="InterPro" id="IPR036291">
    <property type="entry name" value="NAD(P)-bd_dom_sf"/>
</dbReference>
<dbReference type="PANTHER" id="PTHR44054">
    <property type="entry name" value="SYNAPTIC VESICLE MEMBRANE PROTEIN VAT-1 HOMOLOG-LIKE"/>
    <property type="match status" value="1"/>
</dbReference>
<evidence type="ECO:0000256" key="1">
    <source>
        <dbReference type="ARBA" id="ARBA00023002"/>
    </source>
</evidence>
<evidence type="ECO:0000259" key="2">
    <source>
        <dbReference type="SMART" id="SM00829"/>
    </source>
</evidence>
<dbReference type="InterPro" id="IPR011032">
    <property type="entry name" value="GroES-like_sf"/>
</dbReference>
<dbReference type="InterPro" id="IPR013154">
    <property type="entry name" value="ADH-like_N"/>
</dbReference>
<gene>
    <name evidence="3" type="ORF">BEMITA_LOCUS8623</name>
</gene>
<dbReference type="SMART" id="SM00829">
    <property type="entry name" value="PKS_ER"/>
    <property type="match status" value="1"/>
</dbReference>
<dbReference type="Pfam" id="PF08240">
    <property type="entry name" value="ADH_N"/>
    <property type="match status" value="1"/>
</dbReference>
<dbReference type="SUPFAM" id="SSF51735">
    <property type="entry name" value="NAD(P)-binding Rossmann-fold domains"/>
    <property type="match status" value="1"/>
</dbReference>
<sequence length="344" mass="37377">MNEHHLETSKSICLTGYGGFDKIQVQNVMLPPALGTNEVKVQNKLFGVNFADLYTLKGLFEFPLPHTLGLESVGRVLEVGAGVKDVKAGDRVVCYKWTGGLYSEFINIDMKNCFVIPPSISDEDAATLPANYLTAYITLFKIAKLQADQSVLIHSCAGGVGWAATQLAKLFSNVTILGTASESKFKMVVENGVNRPLTYENYATIISQSEGEVDCIIDSIGGSNFSISQKLLKPLGHAVLTGCSSLITGPEIFTSSEREALSSSTVPDMQGLVMGSRSISGFHLGLLMDQNPQLIRNSMESIFKLLGDGKIKPRIDSIWSFHEVVQAISLLEKRKNIGKVLLKI</sequence>
<organism evidence="3 4">
    <name type="scientific">Bemisia tabaci</name>
    <name type="common">Sweetpotato whitefly</name>
    <name type="synonym">Aleurodes tabaci</name>
    <dbReference type="NCBI Taxonomy" id="7038"/>
    <lineage>
        <taxon>Eukaryota</taxon>
        <taxon>Metazoa</taxon>
        <taxon>Ecdysozoa</taxon>
        <taxon>Arthropoda</taxon>
        <taxon>Hexapoda</taxon>
        <taxon>Insecta</taxon>
        <taxon>Pterygota</taxon>
        <taxon>Neoptera</taxon>
        <taxon>Paraneoptera</taxon>
        <taxon>Hemiptera</taxon>
        <taxon>Sternorrhyncha</taxon>
        <taxon>Aleyrodoidea</taxon>
        <taxon>Aleyrodidae</taxon>
        <taxon>Aleyrodinae</taxon>
        <taxon>Bemisia</taxon>
    </lineage>
</organism>
<feature type="domain" description="Enoyl reductase (ER)" evidence="2">
    <location>
        <begin position="18"/>
        <end position="342"/>
    </location>
</feature>
<dbReference type="PANTHER" id="PTHR44054:SF1">
    <property type="entry name" value="SYNAPTIC VESICLE MEMBRANE PROTEIN VAT-1 HOMOLOG"/>
    <property type="match status" value="1"/>
</dbReference>
<keyword evidence="4" id="KW-1185">Reference proteome</keyword>
<dbReference type="GO" id="GO:0016491">
    <property type="term" value="F:oxidoreductase activity"/>
    <property type="evidence" value="ECO:0007669"/>
    <property type="project" value="UniProtKB-KW"/>
</dbReference>
<name>A0A9P0AE52_BEMTA</name>
<protein>
    <recommendedName>
        <fullName evidence="2">Enoyl reductase (ER) domain-containing protein</fullName>
    </recommendedName>
</protein>
<dbReference type="InterPro" id="IPR052100">
    <property type="entry name" value="SV-ATPase_mito-regulator"/>
</dbReference>
<dbReference type="EMBL" id="OU963866">
    <property type="protein sequence ID" value="CAH0389839.1"/>
    <property type="molecule type" value="Genomic_DNA"/>
</dbReference>
<reference evidence="3" key="1">
    <citation type="submission" date="2021-12" db="EMBL/GenBank/DDBJ databases">
        <authorList>
            <person name="King R."/>
        </authorList>
    </citation>
    <scope>NUCLEOTIDE SEQUENCE</scope>
</reference>
<dbReference type="Gene3D" id="3.90.180.10">
    <property type="entry name" value="Medium-chain alcohol dehydrogenases, catalytic domain"/>
    <property type="match status" value="1"/>
</dbReference>